<feature type="region of interest" description="Disordered" evidence="1">
    <location>
        <begin position="319"/>
        <end position="398"/>
    </location>
</feature>
<keyword evidence="3" id="KW-1185">Reference proteome</keyword>
<gene>
    <name evidence="2" type="ORF">Ptr86124_004187</name>
</gene>
<feature type="region of interest" description="Disordered" evidence="1">
    <location>
        <begin position="269"/>
        <end position="304"/>
    </location>
</feature>
<reference evidence="3" key="1">
    <citation type="journal article" date="2022" name="Microb. Genom.">
        <title>A global pangenome for the wheat fungal pathogen Pyrenophora tritici-repentis and prediction of effector protein structural homology.</title>
        <authorList>
            <person name="Moolhuijzen P.M."/>
            <person name="See P.T."/>
            <person name="Shi G."/>
            <person name="Powell H.R."/>
            <person name="Cockram J."/>
            <person name="Jorgensen L.N."/>
            <person name="Benslimane H."/>
            <person name="Strelkov S.E."/>
            <person name="Turner J."/>
            <person name="Liu Z."/>
            <person name="Moffat C.S."/>
        </authorList>
    </citation>
    <scope>NUCLEOTIDE SEQUENCE [LARGE SCALE GENOMIC DNA]</scope>
</reference>
<feature type="compositionally biased region" description="Basic and acidic residues" evidence="1">
    <location>
        <begin position="269"/>
        <end position="283"/>
    </location>
</feature>
<accession>A0A922NJU0</accession>
<dbReference type="EMBL" id="NRDI02000004">
    <property type="protein sequence ID" value="KAI1517250.1"/>
    <property type="molecule type" value="Genomic_DNA"/>
</dbReference>
<dbReference type="AlphaFoldDB" id="A0A922NJU0"/>
<evidence type="ECO:0000313" key="2">
    <source>
        <dbReference type="EMBL" id="KAI1517250.1"/>
    </source>
</evidence>
<proteinExistence type="predicted"/>
<dbReference type="SUPFAM" id="SSF46689">
    <property type="entry name" value="Homeodomain-like"/>
    <property type="match status" value="1"/>
</dbReference>
<feature type="compositionally biased region" description="Basic and acidic residues" evidence="1">
    <location>
        <begin position="290"/>
        <end position="304"/>
    </location>
</feature>
<dbReference type="InterPro" id="IPR009057">
    <property type="entry name" value="Homeodomain-like_sf"/>
</dbReference>
<feature type="compositionally biased region" description="Basic and acidic residues" evidence="1">
    <location>
        <begin position="319"/>
        <end position="337"/>
    </location>
</feature>
<evidence type="ECO:0000256" key="1">
    <source>
        <dbReference type="SAM" id="MobiDB-lite"/>
    </source>
</evidence>
<dbReference type="Proteomes" id="UP000249757">
    <property type="component" value="Unassembled WGS sequence"/>
</dbReference>
<name>A0A922NJU0_9PLEO</name>
<organism evidence="2 3">
    <name type="scientific">Pyrenophora tritici-repentis</name>
    <dbReference type="NCBI Taxonomy" id="45151"/>
    <lineage>
        <taxon>Eukaryota</taxon>
        <taxon>Fungi</taxon>
        <taxon>Dikarya</taxon>
        <taxon>Ascomycota</taxon>
        <taxon>Pezizomycotina</taxon>
        <taxon>Dothideomycetes</taxon>
        <taxon>Pleosporomycetidae</taxon>
        <taxon>Pleosporales</taxon>
        <taxon>Pleosporineae</taxon>
        <taxon>Pleosporaceae</taxon>
        <taxon>Pyrenophora</taxon>
    </lineage>
</organism>
<sequence>MPPQRRFGQEIDQNVRRGPNISPADRQGIIAKREEGVPVRELAAEFGRSESAIKYTIRTYTKTPTIEERPRSGHPHILSRRLEKIIYRKARAAPKIKYSKLAKDGVFVNADGTTTKPPSHSTFSLKLLRFLEPLPLHTPLLELNLTLQLSLLTLLLGLCFLEFLLRLISLPYCFSSSSLTQLARRPEDRATVILLALLKYEARKLRSSVHHLSVQYELLKHENEGLKEALQHKKKHRKKGKALDLQQRQEYHGGSVFWSPRKLREARAREAVRERDETEEKLQKARSKKQREEARLQRQDELEERRVERQRLKEMRELERAEKAAERARQKEERDAAKAIQLPQKGKRRASAATSSNNKRQKRVEAARAGAQVQEEPPAPPSKLTSRGRNVNLPSKYR</sequence>
<evidence type="ECO:0000313" key="3">
    <source>
        <dbReference type="Proteomes" id="UP000249757"/>
    </source>
</evidence>
<comment type="caution">
    <text evidence="2">The sequence shown here is derived from an EMBL/GenBank/DDBJ whole genome shotgun (WGS) entry which is preliminary data.</text>
</comment>
<protein>
    <submittedName>
        <fullName evidence="2">Membrane-bound metallopeptidase</fullName>
    </submittedName>
</protein>
<feature type="compositionally biased region" description="Polar residues" evidence="1">
    <location>
        <begin position="383"/>
        <end position="398"/>
    </location>
</feature>